<name>A0A0F9KKH9_9ZZZZ</name>
<reference evidence="2" key="1">
    <citation type="journal article" date="2015" name="Nature">
        <title>Complex archaea that bridge the gap between prokaryotes and eukaryotes.</title>
        <authorList>
            <person name="Spang A."/>
            <person name="Saw J.H."/>
            <person name="Jorgensen S.L."/>
            <person name="Zaremba-Niedzwiedzka K."/>
            <person name="Martijn J."/>
            <person name="Lind A.E."/>
            <person name="van Eijk R."/>
            <person name="Schleper C."/>
            <person name="Guy L."/>
            <person name="Ettema T.J."/>
        </authorList>
    </citation>
    <scope>NUCLEOTIDE SEQUENCE</scope>
</reference>
<keyword evidence="1" id="KW-0472">Membrane</keyword>
<comment type="caution">
    <text evidence="2">The sequence shown here is derived from an EMBL/GenBank/DDBJ whole genome shotgun (WGS) entry which is preliminary data.</text>
</comment>
<protein>
    <submittedName>
        <fullName evidence="2">Uncharacterized protein</fullName>
    </submittedName>
</protein>
<sequence>MKIRRKLKNGLIILGIIIPLILVVNHFIITARLFYRITYPTDFQNYDDIVEKSELFDYLKYCRYRNYKAEIQNLSRSSYPYHIDREFLESLKFKIDNDKKKFNVDPIYYNNFAYSLEVSNESLIYLTYNNNTVIKAEYANHTEIFAASWGQTGDRPPYWSGGWYLNFTQIPFVQNSSSTIALNNIYLVKMQLEHYLVANWASSHLAIEQFLVFNSNFQIIFVYIPPSRQAVS</sequence>
<keyword evidence="1" id="KW-1133">Transmembrane helix</keyword>
<organism evidence="2">
    <name type="scientific">marine sediment metagenome</name>
    <dbReference type="NCBI Taxonomy" id="412755"/>
    <lineage>
        <taxon>unclassified sequences</taxon>
        <taxon>metagenomes</taxon>
        <taxon>ecological metagenomes</taxon>
    </lineage>
</organism>
<evidence type="ECO:0000256" key="1">
    <source>
        <dbReference type="SAM" id="Phobius"/>
    </source>
</evidence>
<keyword evidence="1" id="KW-0812">Transmembrane</keyword>
<proteinExistence type="predicted"/>
<evidence type="ECO:0000313" key="2">
    <source>
        <dbReference type="EMBL" id="KKM22668.1"/>
    </source>
</evidence>
<accession>A0A0F9KKH9</accession>
<dbReference type="AlphaFoldDB" id="A0A0F9KKH9"/>
<gene>
    <name evidence="2" type="ORF">LCGC14_1622950</name>
</gene>
<feature type="transmembrane region" description="Helical" evidence="1">
    <location>
        <begin position="12"/>
        <end position="35"/>
    </location>
</feature>
<dbReference type="EMBL" id="LAZR01013286">
    <property type="protein sequence ID" value="KKM22668.1"/>
    <property type="molecule type" value="Genomic_DNA"/>
</dbReference>